<comment type="function">
    <text evidence="14">Involved in pre-mRNA splicing as component of the spliceosome. Required for the assembly of the U4/U5/U6 tri-snRNP complex, one of the building blocks of the spliceosome.</text>
</comment>
<evidence type="ECO:0000256" key="3">
    <source>
        <dbReference type="ARBA" id="ARBA00008796"/>
    </source>
</evidence>
<reference evidence="17 18" key="1">
    <citation type="journal article" date="2018" name="J. Allergy Clin. Immunol.">
        <title>High-quality assembly of Dermatophagoides pteronyssinus genome and transcriptome reveals a wide range of novel allergens.</title>
        <authorList>
            <person name="Liu X.Y."/>
            <person name="Yang K.Y."/>
            <person name="Wang M.Q."/>
            <person name="Kwok J.S."/>
            <person name="Zeng X."/>
            <person name="Yang Z."/>
            <person name="Xiao X.J."/>
            <person name="Lau C.P."/>
            <person name="Li Y."/>
            <person name="Huang Z.M."/>
            <person name="Ba J.G."/>
            <person name="Yim A.K."/>
            <person name="Ouyang C.Y."/>
            <person name="Ngai S.M."/>
            <person name="Chan T.F."/>
            <person name="Leung E.L."/>
            <person name="Liu L."/>
            <person name="Liu Z.G."/>
            <person name="Tsui S.K."/>
        </authorList>
    </citation>
    <scope>NUCLEOTIDE SEQUENCE [LARGE SCALE GENOMIC DNA]</scope>
    <source>
        <strain evidence="17">Derp</strain>
    </source>
</reference>
<comment type="subunit">
    <text evidence="4">Interacts with ODC1 and thereby sterically blocks ODC homodimerization.</text>
</comment>
<evidence type="ECO:0000256" key="13">
    <source>
        <dbReference type="ARBA" id="ARBA00030766"/>
    </source>
</evidence>
<keyword evidence="10" id="KW-0508">mRNA splicing</keyword>
<proteinExistence type="inferred from homology"/>
<evidence type="ECO:0000256" key="12">
    <source>
        <dbReference type="ARBA" id="ARBA00023274"/>
    </source>
</evidence>
<dbReference type="GO" id="GO:1990904">
    <property type="term" value="C:ribonucleoprotein complex"/>
    <property type="evidence" value="ECO:0007669"/>
    <property type="project" value="UniProtKB-KW"/>
</dbReference>
<dbReference type="EMBL" id="NJHN03000117">
    <property type="protein sequence ID" value="KAH9413935.1"/>
    <property type="molecule type" value="Genomic_DNA"/>
</dbReference>
<dbReference type="InterPro" id="IPR038581">
    <property type="entry name" value="ODC_AZ_sf"/>
</dbReference>
<feature type="compositionally biased region" description="Basic residues" evidence="15">
    <location>
        <begin position="474"/>
        <end position="483"/>
    </location>
</feature>
<keyword evidence="8" id="KW-0688">Ribosomal frameshifting</keyword>
<evidence type="ECO:0000256" key="14">
    <source>
        <dbReference type="ARBA" id="ARBA00045397"/>
    </source>
</evidence>
<protein>
    <recommendedName>
        <fullName evidence="5">U4/U6 small nuclear ribonucleoprotein Prp31</fullName>
    </recommendedName>
    <alternativeName>
        <fullName evidence="13">Pre-mRNA-processing factor 31</fullName>
    </alternativeName>
</protein>
<evidence type="ECO:0000256" key="6">
    <source>
        <dbReference type="ARBA" id="ARBA00022664"/>
    </source>
</evidence>
<dbReference type="PANTHER" id="PTHR13904">
    <property type="entry name" value="PRE-MRNA SPLICING FACTOR PRP31"/>
    <property type="match status" value="1"/>
</dbReference>
<evidence type="ECO:0000256" key="5">
    <source>
        <dbReference type="ARBA" id="ARBA00013538"/>
    </source>
</evidence>
<evidence type="ECO:0000256" key="10">
    <source>
        <dbReference type="ARBA" id="ARBA00023187"/>
    </source>
</evidence>
<dbReference type="SMART" id="SM00931">
    <property type="entry name" value="NOSIC"/>
    <property type="match status" value="1"/>
</dbReference>
<dbReference type="Proteomes" id="UP000887458">
    <property type="component" value="Unassembled WGS sequence"/>
</dbReference>
<evidence type="ECO:0000256" key="9">
    <source>
        <dbReference type="ARBA" id="ARBA00022884"/>
    </source>
</evidence>
<keyword evidence="6" id="KW-0507">mRNA processing</keyword>
<dbReference type="InterPro" id="IPR027105">
    <property type="entry name" value="Prp31"/>
</dbReference>
<keyword evidence="7" id="KW-0747">Spliceosome</keyword>
<gene>
    <name evidence="17" type="primary">PRPF31</name>
    <name evidence="17" type="ORF">DERP_009534</name>
</gene>
<accession>A0ABQ8IUE3</accession>
<dbReference type="InterPro" id="IPR002993">
    <property type="entry name" value="ODC_AZ"/>
</dbReference>
<comment type="subcellular location">
    <subcellularLocation>
        <location evidence="1">Nucleus</location>
    </subcellularLocation>
</comment>
<feature type="compositionally biased region" description="Pro residues" evidence="15">
    <location>
        <begin position="458"/>
        <end position="470"/>
    </location>
</feature>
<dbReference type="InterPro" id="IPR036070">
    <property type="entry name" value="Nop_dom_sf"/>
</dbReference>
<dbReference type="SUPFAM" id="SSF55729">
    <property type="entry name" value="Acyl-CoA N-acyltransferases (Nat)"/>
    <property type="match status" value="1"/>
</dbReference>
<dbReference type="Gene3D" id="1.10.246.90">
    <property type="entry name" value="Nop domain"/>
    <property type="match status" value="1"/>
</dbReference>
<dbReference type="InterPro" id="IPR042239">
    <property type="entry name" value="Nop_C"/>
</dbReference>
<comment type="caution">
    <text evidence="17">The sequence shown here is derived from an EMBL/GenBank/DDBJ whole genome shotgun (WGS) entry which is preliminary data.</text>
</comment>
<reference evidence="17 18" key="2">
    <citation type="journal article" date="2022" name="Mol. Biol. Evol.">
        <title>Comparative Genomics Reveals Insights into the Divergent Evolution of Astigmatic Mites and Household Pest Adaptations.</title>
        <authorList>
            <person name="Xiong Q."/>
            <person name="Wan A.T."/>
            <person name="Liu X."/>
            <person name="Fung C.S."/>
            <person name="Xiao X."/>
            <person name="Malainual N."/>
            <person name="Hou J."/>
            <person name="Wang L."/>
            <person name="Wang M."/>
            <person name="Yang K.Y."/>
            <person name="Cui Y."/>
            <person name="Leung E.L."/>
            <person name="Nong W."/>
            <person name="Shin S.K."/>
            <person name="Au S.W."/>
            <person name="Jeong K.Y."/>
            <person name="Chew F.T."/>
            <person name="Hui J.H."/>
            <person name="Leung T.F."/>
            <person name="Tungtrongchitr A."/>
            <person name="Zhong N."/>
            <person name="Liu Z."/>
            <person name="Tsui S.K."/>
        </authorList>
    </citation>
    <scope>NUCLEOTIDE SEQUENCE [LARGE SCALE GENOMIC DNA]</scope>
    <source>
        <strain evidence="17">Derp</strain>
    </source>
</reference>
<evidence type="ECO:0000256" key="8">
    <source>
        <dbReference type="ARBA" id="ARBA00022758"/>
    </source>
</evidence>
<dbReference type="SUPFAM" id="SSF89124">
    <property type="entry name" value="Nop domain"/>
    <property type="match status" value="1"/>
</dbReference>
<feature type="region of interest" description="Disordered" evidence="15">
    <location>
        <begin position="458"/>
        <end position="483"/>
    </location>
</feature>
<keyword evidence="12 17" id="KW-0687">Ribonucleoprotein</keyword>
<dbReference type="InterPro" id="IPR002687">
    <property type="entry name" value="Nop_dom"/>
</dbReference>
<evidence type="ECO:0000313" key="18">
    <source>
        <dbReference type="Proteomes" id="UP000887458"/>
    </source>
</evidence>
<comment type="similarity">
    <text evidence="3">Belongs to the ODC antizyme family.</text>
</comment>
<sequence length="616" mass="68171">MFCFQAILSDAKSSNCNQDDDENIKMPALMSNCSNNLYELSSDSLEGYVPLRHFCVSLGTATLPLFNNSSKFFGQTPPPSNSISSSSIQLPINELSKHSIKEPVKITVKITLLDSIEVQWESLLINEILYVYISQPPTGNSKEAFIALLEFAEEELHCKTVVVYLDKQNPDRNVMIRLFNFIGFVLLPPDHPAIPANGSDDMIDGPIESHPEYKLVVDANNMAVQIDNDINICHKFVRDKYAKRFPELESLVPNPMDYLMTVKELANNLDKVKNNEKLQQFLTQATIMVVSVTASTTQGSVMSDEELNYIMDACDVAIELNECKMLIYKFVESRMTFIAPNLTVIIGASIAAKLIGLAGGLTSLSKMPSCNLKSLGSTRKTLSGFSTTAIMPHTGLVFQSEIVQNSPPDLRKKAATLVANKSTLAARADAVHSYPDGSMGDKFREEIERALDKLQEPPPVKQVKPLPAPIDTPKKKRGGKRVRKLKERLVITDLRKQANRLNFAEIEDDAYQNDLGFTTGQMGKSGSGRIRGPQIDEKTKVRISKTLQKNLQRHQQVFGGTTTVRKQVSGTASTIAFTPKQGLEINNPLAAEKKVNEANAKYFSNSSGFFSVKPKI</sequence>
<evidence type="ECO:0000313" key="17">
    <source>
        <dbReference type="EMBL" id="KAH9413935.1"/>
    </source>
</evidence>
<evidence type="ECO:0000256" key="7">
    <source>
        <dbReference type="ARBA" id="ARBA00022728"/>
    </source>
</evidence>
<dbReference type="Gene3D" id="3.40.630.60">
    <property type="match status" value="1"/>
</dbReference>
<dbReference type="Pfam" id="PF01798">
    <property type="entry name" value="Nop"/>
    <property type="match status" value="1"/>
</dbReference>
<dbReference type="InterPro" id="IPR012976">
    <property type="entry name" value="NOSIC"/>
</dbReference>
<name>A0ABQ8IUE3_DERPT</name>
<evidence type="ECO:0000256" key="2">
    <source>
        <dbReference type="ARBA" id="ARBA00005572"/>
    </source>
</evidence>
<comment type="similarity">
    <text evidence="2">Belongs to the PRP31 family.</text>
</comment>
<dbReference type="PROSITE" id="PS51358">
    <property type="entry name" value="NOP"/>
    <property type="match status" value="1"/>
</dbReference>
<feature type="domain" description="Nop" evidence="16">
    <location>
        <begin position="338"/>
        <end position="456"/>
    </location>
</feature>
<evidence type="ECO:0000259" key="16">
    <source>
        <dbReference type="PROSITE" id="PS51358"/>
    </source>
</evidence>
<keyword evidence="11" id="KW-0539">Nucleus</keyword>
<keyword evidence="9" id="KW-0694">RNA-binding</keyword>
<dbReference type="Gene3D" id="1.10.287.4070">
    <property type="match status" value="1"/>
</dbReference>
<dbReference type="InterPro" id="IPR016181">
    <property type="entry name" value="Acyl_CoA_acyltransferase"/>
</dbReference>
<dbReference type="Pfam" id="PF09785">
    <property type="entry name" value="Prp31_C"/>
    <property type="match status" value="1"/>
</dbReference>
<evidence type="ECO:0000256" key="4">
    <source>
        <dbReference type="ARBA" id="ARBA00011836"/>
    </source>
</evidence>
<dbReference type="Pfam" id="PF02100">
    <property type="entry name" value="ODC_AZ"/>
    <property type="match status" value="1"/>
</dbReference>
<evidence type="ECO:0000256" key="11">
    <source>
        <dbReference type="ARBA" id="ARBA00023242"/>
    </source>
</evidence>
<organism evidence="17 18">
    <name type="scientific">Dermatophagoides pteronyssinus</name>
    <name type="common">European house dust mite</name>
    <dbReference type="NCBI Taxonomy" id="6956"/>
    <lineage>
        <taxon>Eukaryota</taxon>
        <taxon>Metazoa</taxon>
        <taxon>Ecdysozoa</taxon>
        <taxon>Arthropoda</taxon>
        <taxon>Chelicerata</taxon>
        <taxon>Arachnida</taxon>
        <taxon>Acari</taxon>
        <taxon>Acariformes</taxon>
        <taxon>Sarcoptiformes</taxon>
        <taxon>Astigmata</taxon>
        <taxon>Psoroptidia</taxon>
        <taxon>Analgoidea</taxon>
        <taxon>Pyroglyphidae</taxon>
        <taxon>Dermatophagoidinae</taxon>
        <taxon>Dermatophagoides</taxon>
    </lineage>
</organism>
<dbReference type="InterPro" id="IPR019175">
    <property type="entry name" value="Prp31_C"/>
</dbReference>
<evidence type="ECO:0000256" key="1">
    <source>
        <dbReference type="ARBA" id="ARBA00004123"/>
    </source>
</evidence>
<dbReference type="PANTHER" id="PTHR13904:SF0">
    <property type="entry name" value="U4_U6 SMALL NUCLEAR RIBONUCLEOPROTEIN PRP31"/>
    <property type="match status" value="1"/>
</dbReference>
<keyword evidence="18" id="KW-1185">Reference proteome</keyword>
<evidence type="ECO:0000256" key="15">
    <source>
        <dbReference type="SAM" id="MobiDB-lite"/>
    </source>
</evidence>